<comment type="caution">
    <text evidence="2">The sequence shown here is derived from an EMBL/GenBank/DDBJ whole genome shotgun (WGS) entry which is preliminary data.</text>
</comment>
<dbReference type="InterPro" id="IPR005036">
    <property type="entry name" value="CBM21_dom"/>
</dbReference>
<dbReference type="PANTHER" id="PTHR12307">
    <property type="entry name" value="PROTEIN PHOSPHATASE 1 REGULATORY SUBUNIT"/>
    <property type="match status" value="1"/>
</dbReference>
<dbReference type="Proteomes" id="UP001597497">
    <property type="component" value="Unassembled WGS sequence"/>
</dbReference>
<proteinExistence type="predicted"/>
<sequence>MTEKVQLVYAYLTTGRYHRLQGEIEVDAIAYEKRVQVVWYTKFGQYAADAHYVRATRQGREVWSFSVDTAEDVQFDVVYEVDGEIYTDNRQGRHYDVHAGHPSTSVILGSPPVKVNEWLYHVPGVVPQPILDADGFRASILVDAGSASEKGSVFMRYTTDGWDSYAETEATHHVSTDSSCSPPAFKVFHVNLSLPETVSRLDYAIRYEDDTRVYWDAHSGANYVTVR</sequence>
<dbReference type="PROSITE" id="PS51159">
    <property type="entry name" value="CBM21"/>
    <property type="match status" value="1"/>
</dbReference>
<feature type="domain" description="CBM21" evidence="1">
    <location>
        <begin position="1"/>
        <end position="98"/>
    </location>
</feature>
<accession>A0ABW5RB20</accession>
<dbReference type="EMBL" id="JBHUMM010000017">
    <property type="protein sequence ID" value="MFD2671901.1"/>
    <property type="molecule type" value="Genomic_DNA"/>
</dbReference>
<name>A0ABW5RB20_9BACL</name>
<evidence type="ECO:0000313" key="2">
    <source>
        <dbReference type="EMBL" id="MFD2671901.1"/>
    </source>
</evidence>
<dbReference type="RefSeq" id="WP_379929376.1">
    <property type="nucleotide sequence ID" value="NZ_JBHUMM010000017.1"/>
</dbReference>
<organism evidence="2 3">
    <name type="scientific">Marinicrinis sediminis</name>
    <dbReference type="NCBI Taxonomy" id="1652465"/>
    <lineage>
        <taxon>Bacteria</taxon>
        <taxon>Bacillati</taxon>
        <taxon>Bacillota</taxon>
        <taxon>Bacilli</taxon>
        <taxon>Bacillales</taxon>
        <taxon>Paenibacillaceae</taxon>
    </lineage>
</organism>
<dbReference type="Pfam" id="PF03370">
    <property type="entry name" value="CBM_21"/>
    <property type="match status" value="1"/>
</dbReference>
<dbReference type="Gene3D" id="2.60.40.2440">
    <property type="entry name" value="Carbohydrate binding type-21 domain"/>
    <property type="match status" value="2"/>
</dbReference>
<gene>
    <name evidence="2" type="ORF">ACFSUC_09800</name>
</gene>
<keyword evidence="3" id="KW-1185">Reference proteome</keyword>
<dbReference type="InterPro" id="IPR038175">
    <property type="entry name" value="CBM21_dom_sf"/>
</dbReference>
<protein>
    <recommendedName>
        <fullName evidence="1">CBM21 domain-containing protein</fullName>
    </recommendedName>
</protein>
<evidence type="ECO:0000313" key="3">
    <source>
        <dbReference type="Proteomes" id="UP001597497"/>
    </source>
</evidence>
<dbReference type="PANTHER" id="PTHR12307:SF36">
    <property type="entry name" value="GLYCOGEN-BINDING SUBUNIT 76A"/>
    <property type="match status" value="1"/>
</dbReference>
<reference evidence="3" key="1">
    <citation type="journal article" date="2019" name="Int. J. Syst. Evol. Microbiol.">
        <title>The Global Catalogue of Microorganisms (GCM) 10K type strain sequencing project: providing services to taxonomists for standard genome sequencing and annotation.</title>
        <authorList>
            <consortium name="The Broad Institute Genomics Platform"/>
            <consortium name="The Broad Institute Genome Sequencing Center for Infectious Disease"/>
            <person name="Wu L."/>
            <person name="Ma J."/>
        </authorList>
    </citation>
    <scope>NUCLEOTIDE SEQUENCE [LARGE SCALE GENOMIC DNA]</scope>
    <source>
        <strain evidence="3">KCTC 33676</strain>
    </source>
</reference>
<evidence type="ECO:0000259" key="1">
    <source>
        <dbReference type="PROSITE" id="PS51159"/>
    </source>
</evidence>
<dbReference type="InterPro" id="IPR050782">
    <property type="entry name" value="PP1_regulatory_subunit_3"/>
</dbReference>